<keyword evidence="1" id="KW-1133">Transmembrane helix</keyword>
<dbReference type="Proteomes" id="UP000190657">
    <property type="component" value="Unassembled WGS sequence"/>
</dbReference>
<organism evidence="2 3">
    <name type="scientific">Eubacterium coprostanoligenes</name>
    <dbReference type="NCBI Taxonomy" id="290054"/>
    <lineage>
        <taxon>Bacteria</taxon>
        <taxon>Bacillati</taxon>
        <taxon>Bacillota</taxon>
        <taxon>Clostridia</taxon>
        <taxon>Eubacteriales</taxon>
        <taxon>Eubacteriaceae</taxon>
        <taxon>Eubacterium</taxon>
    </lineage>
</organism>
<keyword evidence="1" id="KW-0472">Membrane</keyword>
<evidence type="ECO:0000256" key="1">
    <source>
        <dbReference type="SAM" id="Phobius"/>
    </source>
</evidence>
<keyword evidence="3" id="KW-1185">Reference proteome</keyword>
<proteinExistence type="predicted"/>
<dbReference type="STRING" id="290054.SAMN02745114_00566"/>
<feature type="transmembrane region" description="Helical" evidence="1">
    <location>
        <begin position="133"/>
        <end position="152"/>
    </location>
</feature>
<dbReference type="AlphaFoldDB" id="A0A1T4KP64"/>
<evidence type="ECO:0000313" key="3">
    <source>
        <dbReference type="Proteomes" id="UP000190657"/>
    </source>
</evidence>
<accession>A0A1T4KP64</accession>
<evidence type="ECO:0000313" key="2">
    <source>
        <dbReference type="EMBL" id="SJZ44191.1"/>
    </source>
</evidence>
<evidence type="ECO:0008006" key="4">
    <source>
        <dbReference type="Google" id="ProtNLM"/>
    </source>
</evidence>
<keyword evidence="1" id="KW-0812">Transmembrane</keyword>
<feature type="transmembrane region" description="Helical" evidence="1">
    <location>
        <begin position="158"/>
        <end position="175"/>
    </location>
</feature>
<feature type="transmembrane region" description="Helical" evidence="1">
    <location>
        <begin position="70"/>
        <end position="87"/>
    </location>
</feature>
<reference evidence="2 3" key="1">
    <citation type="submission" date="2017-02" db="EMBL/GenBank/DDBJ databases">
        <authorList>
            <person name="Peterson S.W."/>
        </authorList>
    </citation>
    <scope>NUCLEOTIDE SEQUENCE [LARGE SCALE GENOMIC DNA]</scope>
    <source>
        <strain evidence="2 3">ATCC 51222</strain>
    </source>
</reference>
<gene>
    <name evidence="2" type="ORF">SAMN02745114_00566</name>
</gene>
<sequence length="184" mass="20681">MKRTISCVLSAIATAYTIWYMHFGTPYKNSGALSKIGLEHHGLFAIWGILTFVALALAITLAYQKYLKTKAYIPLLAISGIGMILTLTNDFDYDNKVQYFLHCTGSLTFSAVTGITIFLLFLLNYKKGRIFKIFTYITATILIADLICLLIFKETGLIEAFPIFAGYLLLGIVNLRREKVELTR</sequence>
<protein>
    <recommendedName>
        <fullName evidence="4">DUF998 domain-containing protein</fullName>
    </recommendedName>
</protein>
<dbReference type="EMBL" id="FUWW01000004">
    <property type="protein sequence ID" value="SJZ44191.1"/>
    <property type="molecule type" value="Genomic_DNA"/>
</dbReference>
<feature type="transmembrane region" description="Helical" evidence="1">
    <location>
        <begin position="99"/>
        <end position="121"/>
    </location>
</feature>
<feature type="transmembrane region" description="Helical" evidence="1">
    <location>
        <begin position="41"/>
        <end position="63"/>
    </location>
</feature>
<name>A0A1T4KP64_9FIRM</name>
<dbReference type="RefSeq" id="WP_078768066.1">
    <property type="nucleotide sequence ID" value="NZ_FUWW01000004.1"/>
</dbReference>